<dbReference type="PANTHER" id="PTHR11880">
    <property type="entry name" value="RIBOSOMAL PROTEIN S19P FAMILY MEMBER"/>
    <property type="match status" value="1"/>
</dbReference>
<organism evidence="6 7">
    <name type="scientific">Panthera tigris altaica</name>
    <name type="common">Siberian tiger</name>
    <dbReference type="NCBI Taxonomy" id="74533"/>
    <lineage>
        <taxon>Eukaryota</taxon>
        <taxon>Metazoa</taxon>
        <taxon>Chordata</taxon>
        <taxon>Craniata</taxon>
        <taxon>Vertebrata</taxon>
        <taxon>Euteleostomi</taxon>
        <taxon>Mammalia</taxon>
        <taxon>Eutheria</taxon>
        <taxon>Laurasiatheria</taxon>
        <taxon>Carnivora</taxon>
        <taxon>Feliformia</taxon>
        <taxon>Felidae</taxon>
        <taxon>Pantherinae</taxon>
        <taxon>Panthera</taxon>
    </lineage>
</organism>
<dbReference type="Gene3D" id="3.30.860.10">
    <property type="entry name" value="30s Ribosomal Protein S19, Chain A"/>
    <property type="match status" value="1"/>
</dbReference>
<keyword evidence="2 5" id="KW-0689">Ribosomal protein</keyword>
<dbReference type="PANTHER" id="PTHR11880:SF2">
    <property type="entry name" value="SMALL RIBOSOMAL SUBUNIT PROTEIN US19"/>
    <property type="match status" value="1"/>
</dbReference>
<evidence type="ECO:0000313" key="7">
    <source>
        <dbReference type="Proteomes" id="UP000675900"/>
    </source>
</evidence>
<evidence type="ECO:0000256" key="2">
    <source>
        <dbReference type="ARBA" id="ARBA00022980"/>
    </source>
</evidence>
<comment type="similarity">
    <text evidence="1 5">Belongs to the universal ribosomal protein uS19 family.</text>
</comment>
<keyword evidence="3 5" id="KW-0687">Ribonucleoprotein</keyword>
<name>A0A8C9KBI1_PANTA</name>
<dbReference type="Proteomes" id="UP000675900">
    <property type="component" value="Unassembled WGS sequence"/>
</dbReference>
<dbReference type="PROSITE" id="PS00323">
    <property type="entry name" value="RIBOSOMAL_S19"/>
    <property type="match status" value="1"/>
</dbReference>
<reference evidence="6" key="1">
    <citation type="submission" date="2025-08" db="UniProtKB">
        <authorList>
            <consortium name="Ensembl"/>
        </authorList>
    </citation>
    <scope>IDENTIFICATION</scope>
</reference>
<dbReference type="HAMAP" id="MF_00531">
    <property type="entry name" value="Ribosomal_uS19"/>
    <property type="match status" value="1"/>
</dbReference>
<dbReference type="InterPro" id="IPR002222">
    <property type="entry name" value="Ribosomal_uS19"/>
</dbReference>
<dbReference type="GO" id="GO:0022627">
    <property type="term" value="C:cytosolic small ribosomal subunit"/>
    <property type="evidence" value="ECO:0007669"/>
    <property type="project" value="TreeGrafter"/>
</dbReference>
<protein>
    <recommendedName>
        <fullName evidence="4">40S ribosomal protein S15</fullName>
    </recommendedName>
</protein>
<evidence type="ECO:0000256" key="5">
    <source>
        <dbReference type="RuleBase" id="RU003485"/>
    </source>
</evidence>
<evidence type="ECO:0000256" key="1">
    <source>
        <dbReference type="ARBA" id="ARBA00007345"/>
    </source>
</evidence>
<dbReference type="PRINTS" id="PR00975">
    <property type="entry name" value="RIBOSOMALS19"/>
</dbReference>
<dbReference type="InterPro" id="IPR020934">
    <property type="entry name" value="Ribosomal_uS19_CS"/>
</dbReference>
<sequence length="136" mass="15666">FLGQGASIMAEVEQKEQCALRKFTYHGMTLASSVQHLRWQRLNWSLWGKHHSLLLSKAKMEAPFMRSPRWLRTHLRDIVILPETVGVYNGKIFNQVEIKPEMIGHYLGEFSITYKPMKHGSPGTEATHSSSYILLK</sequence>
<evidence type="ECO:0000256" key="4">
    <source>
        <dbReference type="ARBA" id="ARBA00035469"/>
    </source>
</evidence>
<dbReference type="GO" id="GO:0006412">
    <property type="term" value="P:translation"/>
    <property type="evidence" value="ECO:0007669"/>
    <property type="project" value="InterPro"/>
</dbReference>
<evidence type="ECO:0000256" key="3">
    <source>
        <dbReference type="ARBA" id="ARBA00023274"/>
    </source>
</evidence>
<dbReference type="Pfam" id="PF00203">
    <property type="entry name" value="Ribosomal_S19"/>
    <property type="match status" value="1"/>
</dbReference>
<dbReference type="GeneTree" id="ENSGT00390000000475"/>
<dbReference type="GO" id="GO:0003723">
    <property type="term" value="F:RNA binding"/>
    <property type="evidence" value="ECO:0007669"/>
    <property type="project" value="InterPro"/>
</dbReference>
<dbReference type="Ensembl" id="ENSPTIT00000019909.1">
    <property type="protein sequence ID" value="ENSPTIP00000015756.1"/>
    <property type="gene ID" value="ENSPTIG00000014749.1"/>
</dbReference>
<dbReference type="PIRSF" id="PIRSF002144">
    <property type="entry name" value="Ribosomal_S19"/>
    <property type="match status" value="1"/>
</dbReference>
<dbReference type="AlphaFoldDB" id="A0A8C9KBI1"/>
<dbReference type="GO" id="GO:0003735">
    <property type="term" value="F:structural constituent of ribosome"/>
    <property type="evidence" value="ECO:0007669"/>
    <property type="project" value="InterPro"/>
</dbReference>
<keyword evidence="7" id="KW-1185">Reference proteome</keyword>
<reference evidence="6" key="2">
    <citation type="submission" date="2025-09" db="UniProtKB">
        <authorList>
            <consortium name="Ensembl"/>
        </authorList>
    </citation>
    <scope>IDENTIFICATION</scope>
</reference>
<accession>A0A8C9KBI1</accession>
<dbReference type="InterPro" id="IPR023575">
    <property type="entry name" value="Ribosomal_uS19_SF"/>
</dbReference>
<dbReference type="GO" id="GO:0000028">
    <property type="term" value="P:ribosomal small subunit assembly"/>
    <property type="evidence" value="ECO:0007669"/>
    <property type="project" value="TreeGrafter"/>
</dbReference>
<proteinExistence type="inferred from homology"/>
<dbReference type="SUPFAM" id="SSF54570">
    <property type="entry name" value="Ribosomal protein S19"/>
    <property type="match status" value="1"/>
</dbReference>
<evidence type="ECO:0000313" key="6">
    <source>
        <dbReference type="Ensembl" id="ENSPTIP00000015756.1"/>
    </source>
</evidence>